<organism evidence="3 4">
    <name type="scientific">Luminiphilus syltensis NOR5-1B</name>
    <dbReference type="NCBI Taxonomy" id="565045"/>
    <lineage>
        <taxon>Bacteria</taxon>
        <taxon>Pseudomonadati</taxon>
        <taxon>Pseudomonadota</taxon>
        <taxon>Gammaproteobacteria</taxon>
        <taxon>Cellvibrionales</taxon>
        <taxon>Halieaceae</taxon>
        <taxon>Luminiphilus</taxon>
    </lineage>
</organism>
<dbReference type="RefSeq" id="WP_009021201.1">
    <property type="nucleotide sequence ID" value="NZ_DS999411.1"/>
</dbReference>
<feature type="domain" description="NAD-dependent epimerase/dehydratase" evidence="2">
    <location>
        <begin position="13"/>
        <end position="248"/>
    </location>
</feature>
<reference evidence="4" key="1">
    <citation type="journal article" date="2013" name="BMC Microbiol.">
        <title>Taxonomy and evolution of bacteriochlorophyll a-containing members of the OM60/NOR5 clade of marine gammaproteobacteria: description of Luminiphilus syltensis gen. nov., sp. nov., reclassification of Haliea rubra as Pseudohaliea rubra gen. nov., comb. nov., and emendation of Chromatocurvus halotolerans.</title>
        <authorList>
            <person name="Spring S."/>
            <person name="Riedel T."/>
            <person name="Sproer C."/>
            <person name="Yan S."/>
            <person name="Harder J."/>
            <person name="Fuchs B.M."/>
        </authorList>
    </citation>
    <scope>NUCLEOTIDE SEQUENCE [LARGE SCALE GENOMIC DNA]</scope>
    <source>
        <strain evidence="4">NOR51-B</strain>
    </source>
</reference>
<dbReference type="PRINTS" id="PR01713">
    <property type="entry name" value="NUCEPIMERASE"/>
</dbReference>
<evidence type="ECO:0000259" key="2">
    <source>
        <dbReference type="Pfam" id="PF01370"/>
    </source>
</evidence>
<dbReference type="Pfam" id="PF01370">
    <property type="entry name" value="Epimerase"/>
    <property type="match status" value="1"/>
</dbReference>
<proteinExistence type="predicted"/>
<accession>B8KSY5</accession>
<keyword evidence="1" id="KW-0520">NAD</keyword>
<keyword evidence="4" id="KW-1185">Reference proteome</keyword>
<dbReference type="PANTHER" id="PTHR43574">
    <property type="entry name" value="EPIMERASE-RELATED"/>
    <property type="match status" value="1"/>
</dbReference>
<dbReference type="EMBL" id="DS999411">
    <property type="protein sequence ID" value="EED36458.1"/>
    <property type="molecule type" value="Genomic_DNA"/>
</dbReference>
<evidence type="ECO:0000313" key="3">
    <source>
        <dbReference type="EMBL" id="EED36458.1"/>
    </source>
</evidence>
<dbReference type="HOGENOM" id="CLU_007383_1_7_6"/>
<evidence type="ECO:0000256" key="1">
    <source>
        <dbReference type="ARBA" id="ARBA00023027"/>
    </source>
</evidence>
<dbReference type="InterPro" id="IPR036291">
    <property type="entry name" value="NAD(P)-bd_dom_sf"/>
</dbReference>
<dbReference type="InterPro" id="IPR001509">
    <property type="entry name" value="Epimerase_deHydtase"/>
</dbReference>
<protein>
    <submittedName>
        <fullName evidence="3">NAD-dependent epimerase/dehydratase</fullName>
    </submittedName>
</protein>
<dbReference type="Proteomes" id="UP000004699">
    <property type="component" value="Unassembled WGS sequence"/>
</dbReference>
<gene>
    <name evidence="3" type="ORF">NOR51B_2409</name>
</gene>
<dbReference type="AlphaFoldDB" id="B8KSY5"/>
<evidence type="ECO:0000313" key="4">
    <source>
        <dbReference type="Proteomes" id="UP000004699"/>
    </source>
</evidence>
<dbReference type="SUPFAM" id="SSF51735">
    <property type="entry name" value="NAD(P)-binding Rossmann-fold domains"/>
    <property type="match status" value="1"/>
</dbReference>
<sequence>MMTDAPPGPSKTALVTGAAGFIGANVSAALLDRGYSVIGVDNLNDYYDVALKQYRLDGLTGRPGFSFNTLDLANQPAVDEVFEAHPIDLVVHLAAQAGVRYSLQNPDAYIRSNVLGFQSIVENCRYHQPEHLVFASSSSVYGNNNAEWFSETDNTDTPVSLYAATKKSNELVGHSYAKLYGIAMTGLRFFTVYGPAGRPDMAYFDFTRAILENEPIRVFNRGQLMRDFTYIDDILAGVIAACEAPPKDQDVPFRILNLGNNEPVALGYFIETLEQLLGKEAIKEYVDMQPGDVYKTAANIDAARHLLHYHPTTRIEEGLGKFVDWYRAYYE</sequence>
<dbReference type="eggNOG" id="COG0451">
    <property type="taxonomic scope" value="Bacteria"/>
</dbReference>
<dbReference type="Gene3D" id="3.40.50.720">
    <property type="entry name" value="NAD(P)-binding Rossmann-like Domain"/>
    <property type="match status" value="1"/>
</dbReference>
<name>B8KSY5_9GAMM</name>
<dbReference type="STRING" id="565045.NOR51B_2409"/>